<evidence type="ECO:0000256" key="1">
    <source>
        <dbReference type="SAM" id="MobiDB-lite"/>
    </source>
</evidence>
<feature type="compositionally biased region" description="Basic residues" evidence="1">
    <location>
        <begin position="33"/>
        <end position="45"/>
    </location>
</feature>
<dbReference type="AlphaFoldDB" id="A0AAW2G0M9"/>
<organism evidence="2 3">
    <name type="scientific">Cardiocondyla obscurior</name>
    <dbReference type="NCBI Taxonomy" id="286306"/>
    <lineage>
        <taxon>Eukaryota</taxon>
        <taxon>Metazoa</taxon>
        <taxon>Ecdysozoa</taxon>
        <taxon>Arthropoda</taxon>
        <taxon>Hexapoda</taxon>
        <taxon>Insecta</taxon>
        <taxon>Pterygota</taxon>
        <taxon>Neoptera</taxon>
        <taxon>Endopterygota</taxon>
        <taxon>Hymenoptera</taxon>
        <taxon>Apocrita</taxon>
        <taxon>Aculeata</taxon>
        <taxon>Formicoidea</taxon>
        <taxon>Formicidae</taxon>
        <taxon>Myrmicinae</taxon>
        <taxon>Cardiocondyla</taxon>
    </lineage>
</organism>
<proteinExistence type="predicted"/>
<dbReference type="EMBL" id="JADYXP020000007">
    <property type="protein sequence ID" value="KAL0119667.1"/>
    <property type="molecule type" value="Genomic_DNA"/>
</dbReference>
<name>A0AAW2G0M9_9HYME</name>
<feature type="compositionally biased region" description="Basic and acidic residues" evidence="1">
    <location>
        <begin position="23"/>
        <end position="32"/>
    </location>
</feature>
<accession>A0AAW2G0M9</accession>
<feature type="region of interest" description="Disordered" evidence="1">
    <location>
        <begin position="21"/>
        <end position="46"/>
    </location>
</feature>
<evidence type="ECO:0000313" key="2">
    <source>
        <dbReference type="EMBL" id="KAL0119667.1"/>
    </source>
</evidence>
<gene>
    <name evidence="2" type="ORF">PUN28_007837</name>
</gene>
<reference evidence="2 3" key="1">
    <citation type="submission" date="2023-03" db="EMBL/GenBank/DDBJ databases">
        <title>High recombination rates correlate with genetic variation in Cardiocondyla obscurior ants.</title>
        <authorList>
            <person name="Errbii M."/>
        </authorList>
    </citation>
    <scope>NUCLEOTIDE SEQUENCE [LARGE SCALE GENOMIC DNA]</scope>
    <source>
        <strain evidence="2">Alpha-2009</strain>
        <tissue evidence="2">Whole body</tissue>
    </source>
</reference>
<evidence type="ECO:0000313" key="3">
    <source>
        <dbReference type="Proteomes" id="UP001430953"/>
    </source>
</evidence>
<dbReference type="Proteomes" id="UP001430953">
    <property type="component" value="Unassembled WGS sequence"/>
</dbReference>
<sequence length="131" mass="15034">MQQVRNNTVRSAVRSFAEAWAHGGREKREGRRWQGKKKKKKRVREKKIAVAPPPFANAGNYFSRVPDTSRNLAARRRREKIEIPAILFAREPFSTSLIGPSRALCASDRCSKQSRRRDSEPFLRVRARSSG</sequence>
<feature type="region of interest" description="Disordered" evidence="1">
    <location>
        <begin position="108"/>
        <end position="131"/>
    </location>
</feature>
<keyword evidence="3" id="KW-1185">Reference proteome</keyword>
<protein>
    <submittedName>
        <fullName evidence="2">Uncharacterized protein</fullName>
    </submittedName>
</protein>
<comment type="caution">
    <text evidence="2">The sequence shown here is derived from an EMBL/GenBank/DDBJ whole genome shotgun (WGS) entry which is preliminary data.</text>
</comment>